<keyword evidence="2" id="KW-1185">Reference proteome</keyword>
<dbReference type="AlphaFoldDB" id="A0A6P9AL83"/>
<proteinExistence type="predicted"/>
<protein>
    <submittedName>
        <fullName evidence="3">Uncharacterized protein LOC117654164</fullName>
    </submittedName>
</protein>
<dbReference type="GeneID" id="117654164"/>
<dbReference type="RefSeq" id="XP_034256271.1">
    <property type="nucleotide sequence ID" value="XM_034400380.1"/>
</dbReference>
<organism evidence="3">
    <name type="scientific">Thrips palmi</name>
    <name type="common">Melon thrips</name>
    <dbReference type="NCBI Taxonomy" id="161013"/>
    <lineage>
        <taxon>Eukaryota</taxon>
        <taxon>Metazoa</taxon>
        <taxon>Ecdysozoa</taxon>
        <taxon>Arthropoda</taxon>
        <taxon>Hexapoda</taxon>
        <taxon>Insecta</taxon>
        <taxon>Pterygota</taxon>
        <taxon>Neoptera</taxon>
        <taxon>Paraneoptera</taxon>
        <taxon>Thysanoptera</taxon>
        <taxon>Terebrantia</taxon>
        <taxon>Thripoidea</taxon>
        <taxon>Thripidae</taxon>
        <taxon>Thrips</taxon>
    </lineage>
</organism>
<dbReference type="OrthoDB" id="10635278at2759"/>
<gene>
    <name evidence="3" type="primary">LOC117654164</name>
</gene>
<evidence type="ECO:0000313" key="2">
    <source>
        <dbReference type="Proteomes" id="UP000515158"/>
    </source>
</evidence>
<dbReference type="KEGG" id="tpal:117654164"/>
<feature type="signal peptide" evidence="1">
    <location>
        <begin position="1"/>
        <end position="19"/>
    </location>
</feature>
<evidence type="ECO:0000313" key="3">
    <source>
        <dbReference type="RefSeq" id="XP_034256271.1"/>
    </source>
</evidence>
<keyword evidence="1" id="KW-0732">Signal</keyword>
<name>A0A6P9AL83_THRPL</name>
<dbReference type="Proteomes" id="UP000515158">
    <property type="component" value="Unplaced"/>
</dbReference>
<dbReference type="InParanoid" id="A0A6P9AL83"/>
<evidence type="ECO:0000256" key="1">
    <source>
        <dbReference type="SAM" id="SignalP"/>
    </source>
</evidence>
<reference evidence="3" key="1">
    <citation type="submission" date="2025-08" db="UniProtKB">
        <authorList>
            <consortium name="RefSeq"/>
        </authorList>
    </citation>
    <scope>IDENTIFICATION</scope>
    <source>
        <tissue evidence="3">Total insect</tissue>
    </source>
</reference>
<sequence length="289" mass="29461">MNFKALAAAVALLAICAEARIIGSDGGDQVDLADKDLDLGLDLQVLGAGLGDKLVAQHRLDATTQSLDGILRAVQDVLNRVDAVLQATYSAVLNAVTAATQAAQAATQAAVNSWNQALQNVINRNDAVNAAVQQCRAQQPTLQSVADALGQDVQLCVQNASASATNTLAQLQTLRVEAQTLANDAQQAIADCRPSGWLAAVCVINKLPRLTAESLSLVGDATRLAAQVTGQLVVQIPLRSAACVGDAINTRGAAANAIITAVRQCVDASLNPATAATAATATSTPAPSG</sequence>
<accession>A0A6P9AL83</accession>
<feature type="chain" id="PRO_5027806341" evidence="1">
    <location>
        <begin position="20"/>
        <end position="289"/>
    </location>
</feature>